<dbReference type="OrthoDB" id="2113965at2759"/>
<reference evidence="1" key="1">
    <citation type="submission" date="2021-06" db="EMBL/GenBank/DDBJ databases">
        <authorList>
            <person name="Hodson N. C."/>
            <person name="Mongue J. A."/>
            <person name="Jaron S. K."/>
        </authorList>
    </citation>
    <scope>NUCLEOTIDE SEQUENCE</scope>
</reference>
<feature type="non-terminal residue" evidence="1">
    <location>
        <position position="82"/>
    </location>
</feature>
<dbReference type="AlphaFoldDB" id="A0A8J2NGZ5"/>
<accession>A0A8J2NGZ5</accession>
<proteinExistence type="predicted"/>
<dbReference type="EMBL" id="CAJVCH010008943">
    <property type="protein sequence ID" value="CAG7665239.1"/>
    <property type="molecule type" value="Genomic_DNA"/>
</dbReference>
<protein>
    <submittedName>
        <fullName evidence="1">Uncharacterized protein</fullName>
    </submittedName>
</protein>
<organism evidence="1 2">
    <name type="scientific">Allacma fusca</name>
    <dbReference type="NCBI Taxonomy" id="39272"/>
    <lineage>
        <taxon>Eukaryota</taxon>
        <taxon>Metazoa</taxon>
        <taxon>Ecdysozoa</taxon>
        <taxon>Arthropoda</taxon>
        <taxon>Hexapoda</taxon>
        <taxon>Collembola</taxon>
        <taxon>Symphypleona</taxon>
        <taxon>Sminthuridae</taxon>
        <taxon>Allacma</taxon>
    </lineage>
</organism>
<comment type="caution">
    <text evidence="1">The sequence shown here is derived from an EMBL/GenBank/DDBJ whole genome shotgun (WGS) entry which is preliminary data.</text>
</comment>
<evidence type="ECO:0000313" key="1">
    <source>
        <dbReference type="EMBL" id="CAG7665239.1"/>
    </source>
</evidence>
<feature type="non-terminal residue" evidence="1">
    <location>
        <position position="1"/>
    </location>
</feature>
<gene>
    <name evidence="1" type="ORF">AFUS01_LOCUS1606</name>
</gene>
<name>A0A8J2NGZ5_9HEXA</name>
<sequence length="82" mass="9789">MYCLFLQFEKEKRNTVENENALFSRLAGKRKSMTSMTYSLIEPVALIVRLGDMKEKELELRDILDDDKQYKKTLENCNWCFD</sequence>
<evidence type="ECO:0000313" key="2">
    <source>
        <dbReference type="Proteomes" id="UP000708208"/>
    </source>
</evidence>
<keyword evidence="2" id="KW-1185">Reference proteome</keyword>
<dbReference type="Proteomes" id="UP000708208">
    <property type="component" value="Unassembled WGS sequence"/>
</dbReference>